<keyword evidence="5" id="KW-1185">Reference proteome</keyword>
<reference evidence="4 5" key="1">
    <citation type="journal article" date="2017" name="BMC Genomics">
        <title>Whole-genome assembly of Babesia ovata and comparative genomics between closely related pathogens.</title>
        <authorList>
            <person name="Yamagishi J."/>
            <person name="Asada M."/>
            <person name="Hakimi H."/>
            <person name="Tanaka T.Q."/>
            <person name="Sugimoto C."/>
            <person name="Kawazu S."/>
        </authorList>
    </citation>
    <scope>NUCLEOTIDE SEQUENCE [LARGE SCALE GENOMIC DNA]</scope>
    <source>
        <strain evidence="4 5">Miyake</strain>
    </source>
</reference>
<dbReference type="VEuPathDB" id="PiroplasmaDB:BOVATA_047150"/>
<feature type="region of interest" description="Disordered" evidence="2">
    <location>
        <begin position="1198"/>
        <end position="1224"/>
    </location>
</feature>
<dbReference type="GeneID" id="39876992"/>
<evidence type="ECO:0000313" key="5">
    <source>
        <dbReference type="Proteomes" id="UP000236319"/>
    </source>
</evidence>
<evidence type="ECO:0008006" key="6">
    <source>
        <dbReference type="Google" id="ProtNLM"/>
    </source>
</evidence>
<keyword evidence="3" id="KW-1133">Transmembrane helix</keyword>
<dbReference type="OrthoDB" id="295473at2759"/>
<sequence>MTQISDGKSTLEREIEALKNDKLAKKDDTPVDPSKLEKLAKLSSQLTSLETLQKLEKYSKELENDKNSKNPKDILDKLVEGLQSFLGFNSESKGYSGTGIVYSDLDRLCDGVMAFLHGVLESIKEDESVKKYDVQDASSNITSVINTLNTSVGKGREAFGDAVTEVSEWLKKHGEQVDKATGEVKTKLGDGNEYYKEVENEATKPLASQLAAWTGTLSKISSALNDDIQTKANDLDSALKGRIDVEMKPVTKVVEHLQSVAVDKGFKDQVSKVDEELRETFSKVIERILNLKHEKYTHFKGMRKTLEVAEQELLGEEGINFNNKYKQHIMLKFKGIQHQMNDLYHHLMGKKMELSGLVSSAQAAFGTIKVKVGKAGGRDGENIKSVAFNWDKLKVEVQTFVNGKIVGTDDGSQGLKQIKEGILKYAKGFGKGGTFETTVLKDWIQGIMEKEPTRRYITSMSSANSEDITKVHEGIIGQIKDIVSKVSGKRPDGNGSVDGNLGYIRKFLESVADELEKKLTSAEVSKIITTIDPTLAHPSSSYKKDHLSKVLQIILRRVSDMAKHVAAEIKRFTEESKIEHLANIMTQATSLPDMLNGQGDSNRGDKITKALGVVSRQITALDTLLEGVGSKIPDAVGTIQEIIDEVAKLQNGKADNDVSVEKMKNDVEAKMDNLKAEMQEKFKAINQDVRIAHDTLKQAIDSLHDAVKTAQNTVTTEVRKLFCRQHLADLEALHKLANEQKAIIQNIITLDSMTGVKGLMNLMETQHQKIYQIPVIREFKDVTENVRDYLNKILLYTSSQSHSPQVDRLKSQLDTLLTNLKLESSTKISHFDHTFTSDLAALNDALAALTPKQFNGHQHPELLDALAAGAKRLAEELGKQYVNRYSGLKWSEQADTDKDKCAKVLLTLLYTVSNSLSTLKHDCRTLKGEQINQSSNVGKLLAGHGYIVSEYGKQDGQLRNKKECNGQHIIDLLIRNVDGANENEHLKTCKDDAKNKSEEKHKVVAPKTHFNVMDLLACLTTHRNEYFQTCHLSTSFAKKHPCSVNEMLCWLSGLPHNHIYPKLKSHITSLFEVPDRSDPNVKTVQPVNAHPFSFTYRHVHDALKNMAAQSQNMLRIIRGTGNAQITYGCDFTNNSLSLSYPSNPGACFDTLYDILRRLFPVFKFLHIQCTYAGKDYGWRDCLYGNGVDPSSWQCRDHANTKPNGQATSQANCKPKDEPNGQPTCQPKSPLMSYLNDCLPGHLPHQLQSVGCTFKCTTCSPNAKGMPCLTPLGFRYFSGSMRTGRELCLLLDDICGNYGVLTGLLSMLTCVTVRPPQLFPDIFAFYSMLISKWDNAPNAQSKVDNKTIKGAISDSIDGTIACSTDDANKLLDPCGLLYQSNSHADHNLNNPDLKYLVGCGKQDCGTFMQPLSHSAYSIFAPRHASKYFSCLLYSGWSLVKFLEQLKDAFCSISCADAGCLPCVNTNQCQQGKHGSAECGCMSMVNCKGVSSVFYQYGLTYANAPAGTRKKCKYFCDTIDRILSSKLLGNFLSAIDELIFTVRENFIWTLVALWSLSLLYLLHIAVVRLDVLRIRSHLRSPASHRIAAQSLLAAARVKALANVKYFSP</sequence>
<name>A0A2H6KJQ5_9APIC</name>
<protein>
    <recommendedName>
        <fullName evidence="6">C3H1-type domain-containing protein</fullName>
    </recommendedName>
</protein>
<keyword evidence="3" id="KW-0812">Transmembrane</keyword>
<feature type="transmembrane region" description="Helical" evidence="3">
    <location>
        <begin position="1544"/>
        <end position="1567"/>
    </location>
</feature>
<evidence type="ECO:0000256" key="1">
    <source>
        <dbReference type="SAM" id="Coils"/>
    </source>
</evidence>
<dbReference type="EMBL" id="BDSA01000023">
    <property type="protein sequence ID" value="GBE63222.1"/>
    <property type="molecule type" value="Genomic_DNA"/>
</dbReference>
<evidence type="ECO:0000313" key="4">
    <source>
        <dbReference type="EMBL" id="GBE63222.1"/>
    </source>
</evidence>
<evidence type="ECO:0000256" key="3">
    <source>
        <dbReference type="SAM" id="Phobius"/>
    </source>
</evidence>
<evidence type="ECO:0000256" key="2">
    <source>
        <dbReference type="SAM" id="MobiDB-lite"/>
    </source>
</evidence>
<accession>A0A2H6KJQ5</accession>
<feature type="coiled-coil region" evidence="1">
    <location>
        <begin position="1"/>
        <end position="28"/>
    </location>
</feature>
<gene>
    <name evidence="4" type="ORF">BOVATA_047150</name>
</gene>
<dbReference type="Proteomes" id="UP000236319">
    <property type="component" value="Unassembled WGS sequence"/>
</dbReference>
<keyword evidence="1" id="KW-0175">Coiled coil</keyword>
<feature type="compositionally biased region" description="Polar residues" evidence="2">
    <location>
        <begin position="1200"/>
        <end position="1211"/>
    </location>
</feature>
<proteinExistence type="predicted"/>
<dbReference type="RefSeq" id="XP_028869465.1">
    <property type="nucleotide sequence ID" value="XM_029013632.1"/>
</dbReference>
<comment type="caution">
    <text evidence="4">The sequence shown here is derived from an EMBL/GenBank/DDBJ whole genome shotgun (WGS) entry which is preliminary data.</text>
</comment>
<keyword evidence="3" id="KW-0472">Membrane</keyword>
<organism evidence="4 5">
    <name type="scientific">Babesia ovata</name>
    <dbReference type="NCBI Taxonomy" id="189622"/>
    <lineage>
        <taxon>Eukaryota</taxon>
        <taxon>Sar</taxon>
        <taxon>Alveolata</taxon>
        <taxon>Apicomplexa</taxon>
        <taxon>Aconoidasida</taxon>
        <taxon>Piroplasmida</taxon>
        <taxon>Babesiidae</taxon>
        <taxon>Babesia</taxon>
    </lineage>
</organism>